<organism evidence="1 3">
    <name type="scientific">Methylocella tundrae</name>
    <dbReference type="NCBI Taxonomy" id="227605"/>
    <lineage>
        <taxon>Bacteria</taxon>
        <taxon>Pseudomonadati</taxon>
        <taxon>Pseudomonadota</taxon>
        <taxon>Alphaproteobacteria</taxon>
        <taxon>Hyphomicrobiales</taxon>
        <taxon>Beijerinckiaceae</taxon>
        <taxon>Methylocella</taxon>
    </lineage>
</organism>
<accession>A0A4U8Z4X7</accession>
<evidence type="ECO:0000313" key="3">
    <source>
        <dbReference type="Proteomes" id="UP000294360"/>
    </source>
</evidence>
<evidence type="ECO:0000313" key="4">
    <source>
        <dbReference type="Proteomes" id="UP000485880"/>
    </source>
</evidence>
<gene>
    <name evidence="2" type="ORF">MPC4_70119</name>
    <name evidence="1" type="ORF">MTUNDRAET4_3676</name>
</gene>
<dbReference type="Proteomes" id="UP000485880">
    <property type="component" value="Unassembled WGS sequence"/>
</dbReference>
<name>A0A4U8Z4X7_METTU</name>
<evidence type="ECO:0000313" key="2">
    <source>
        <dbReference type="EMBL" id="VTZ52231.1"/>
    </source>
</evidence>
<dbReference type="EMBL" id="CABFMQ020000131">
    <property type="protein sequence ID" value="VTZ52231.1"/>
    <property type="molecule type" value="Genomic_DNA"/>
</dbReference>
<evidence type="ECO:0000313" key="1">
    <source>
        <dbReference type="EMBL" id="VFU10563.1"/>
    </source>
</evidence>
<dbReference type="Proteomes" id="UP000294360">
    <property type="component" value="Chromosome"/>
</dbReference>
<sequence>MPHRFVKVVLRSACHKMLRNATRH</sequence>
<protein>
    <submittedName>
        <fullName evidence="1">Uncharacterized protein</fullName>
    </submittedName>
</protein>
<reference evidence="1 3" key="1">
    <citation type="submission" date="2019-03" db="EMBL/GenBank/DDBJ databases">
        <authorList>
            <person name="Kox A.R. M."/>
        </authorList>
    </citation>
    <scope>NUCLEOTIDE SEQUENCE [LARGE SCALE GENOMIC DNA]</scope>
    <source>
        <strain evidence="1">MTUNDRAET4 annotated genome</strain>
    </source>
</reference>
<dbReference type="EMBL" id="LR536450">
    <property type="protein sequence ID" value="VFU10563.1"/>
    <property type="molecule type" value="Genomic_DNA"/>
</dbReference>
<keyword evidence="4" id="KW-1185">Reference proteome</keyword>
<dbReference type="KEGG" id="mtun:MTUNDRAET4_3676"/>
<proteinExistence type="predicted"/>
<reference evidence="2 4" key="2">
    <citation type="submission" date="2019-05" db="EMBL/GenBank/DDBJ databases">
        <authorList>
            <person name="Farhan Ul Haque M."/>
        </authorList>
    </citation>
    <scope>NUCLEOTIDE SEQUENCE [LARGE SCALE GENOMIC DNA]</scope>
    <source>
        <strain evidence="2">2</strain>
    </source>
</reference>
<dbReference type="AlphaFoldDB" id="A0A4U8Z4X7"/>